<evidence type="ECO:0000313" key="2">
    <source>
        <dbReference type="EMBL" id="CAH0628888.1"/>
    </source>
</evidence>
<accession>A0A9P0G1H0</accession>
<feature type="compositionally biased region" description="Low complexity" evidence="1">
    <location>
        <begin position="356"/>
        <end position="373"/>
    </location>
</feature>
<dbReference type="InterPro" id="IPR026142">
    <property type="entry name" value="Pro_pase_1_reg_su_36"/>
</dbReference>
<protein>
    <recommendedName>
        <fullName evidence="4">Protein phosphatase 1 regulatory subunit 36-like</fullName>
    </recommendedName>
</protein>
<feature type="region of interest" description="Disordered" evidence="1">
    <location>
        <begin position="355"/>
        <end position="374"/>
    </location>
</feature>
<gene>
    <name evidence="2" type="ORF">CINC_LOCUS13105</name>
</gene>
<dbReference type="GO" id="GO:0019902">
    <property type="term" value="F:phosphatase binding"/>
    <property type="evidence" value="ECO:0007669"/>
    <property type="project" value="InterPro"/>
</dbReference>
<dbReference type="AlphaFoldDB" id="A0A9P0G1H0"/>
<dbReference type="PANTHER" id="PTHR21055:SF3">
    <property type="entry name" value="PROTEIN PHOSPHATASE 1 REGULATORY SUBUNIT 36"/>
    <property type="match status" value="1"/>
</dbReference>
<reference evidence="2" key="1">
    <citation type="submission" date="2021-12" db="EMBL/GenBank/DDBJ databases">
        <authorList>
            <person name="King R."/>
        </authorList>
    </citation>
    <scope>NUCLEOTIDE SEQUENCE</scope>
</reference>
<evidence type="ECO:0000313" key="3">
    <source>
        <dbReference type="Proteomes" id="UP001154114"/>
    </source>
</evidence>
<keyword evidence="3" id="KW-1185">Reference proteome</keyword>
<name>A0A9P0G1H0_CHRIL</name>
<organism evidence="2 3">
    <name type="scientific">Chrysodeixis includens</name>
    <name type="common">Soybean looper</name>
    <name type="synonym">Pseudoplusia includens</name>
    <dbReference type="NCBI Taxonomy" id="689277"/>
    <lineage>
        <taxon>Eukaryota</taxon>
        <taxon>Metazoa</taxon>
        <taxon>Ecdysozoa</taxon>
        <taxon>Arthropoda</taxon>
        <taxon>Hexapoda</taxon>
        <taxon>Insecta</taxon>
        <taxon>Pterygota</taxon>
        <taxon>Neoptera</taxon>
        <taxon>Endopterygota</taxon>
        <taxon>Lepidoptera</taxon>
        <taxon>Glossata</taxon>
        <taxon>Ditrysia</taxon>
        <taxon>Noctuoidea</taxon>
        <taxon>Noctuidae</taxon>
        <taxon>Plusiinae</taxon>
        <taxon>Chrysodeixis</taxon>
    </lineage>
</organism>
<dbReference type="OrthoDB" id="6724830at2759"/>
<sequence>MNFQDDDDDDSYIGAYDDGHWAWDDLTRQLMFKKDIPDMPQERIAVTIISAVEFREDIDLNEQQRFRKRIQRKFDEHDVVTLQDIKDVVLYTAPPKIVQPIMINLLHLPATERFLRALIFYCQYFLQTSDLMNQRTLELNTKIRTPESDKTETILLENLEDLRLLVAKEYSNVILGLGEFTKFHHMGASKKSRSLSKRDSLLFETFFRISIQIIWIALGRKSFSQIELEVNRIFKSTVFNSAEHKMSKDNKANLTAMNPNERMVQLGHCMLKRHKVNELSPLMNEVHCNRYINHRMYGLGVIKYPCLSERHRYLEAVLSLPETMLDDEDMSIGILGLPRKNFDILLKQLKSASPTSSSISFHKQSSKSSNMSKIPTRKSALLTGPLYREIMIPPRNHAEESMQPCLNFPTETIPRRPCDEIQHKKWIKRVQRLKFRQRHHIHISTTSSRLADY</sequence>
<proteinExistence type="predicted"/>
<dbReference type="Proteomes" id="UP001154114">
    <property type="component" value="Chromosome 9"/>
</dbReference>
<evidence type="ECO:0000256" key="1">
    <source>
        <dbReference type="SAM" id="MobiDB-lite"/>
    </source>
</evidence>
<dbReference type="PANTHER" id="PTHR21055">
    <property type="entry name" value="PROTEIN PHOSPHATASE 1 REGULATORY SUBUNIT 36"/>
    <property type="match status" value="1"/>
</dbReference>
<dbReference type="EMBL" id="LR824012">
    <property type="protein sequence ID" value="CAH0628888.1"/>
    <property type="molecule type" value="Genomic_DNA"/>
</dbReference>
<dbReference type="Pfam" id="PF14895">
    <property type="entry name" value="PPPI_inhib"/>
    <property type="match status" value="1"/>
</dbReference>
<evidence type="ECO:0008006" key="4">
    <source>
        <dbReference type="Google" id="ProtNLM"/>
    </source>
</evidence>